<evidence type="ECO:0000313" key="2">
    <source>
        <dbReference type="EMBL" id="MCF6378453.1"/>
    </source>
</evidence>
<feature type="region of interest" description="Disordered" evidence="1">
    <location>
        <begin position="1"/>
        <end position="20"/>
    </location>
</feature>
<keyword evidence="3" id="KW-1185">Reference proteome</keyword>
<dbReference type="EMBL" id="JAKJHZ010000007">
    <property type="protein sequence ID" value="MCF6378453.1"/>
    <property type="molecule type" value="Genomic_DNA"/>
</dbReference>
<name>A0ABS9HEB1_9ACTN</name>
<evidence type="ECO:0000256" key="1">
    <source>
        <dbReference type="SAM" id="MobiDB-lite"/>
    </source>
</evidence>
<accession>A0ABS9HEB1</accession>
<proteinExistence type="predicted"/>
<dbReference type="Proteomes" id="UP001201161">
    <property type="component" value="Unassembled WGS sequence"/>
</dbReference>
<organism evidence="2 3">
    <name type="scientific">Nocardioides potassii</name>
    <dbReference type="NCBI Taxonomy" id="2911371"/>
    <lineage>
        <taxon>Bacteria</taxon>
        <taxon>Bacillati</taxon>
        <taxon>Actinomycetota</taxon>
        <taxon>Actinomycetes</taxon>
        <taxon>Propionibacteriales</taxon>
        <taxon>Nocardioidaceae</taxon>
        <taxon>Nocardioides</taxon>
    </lineage>
</organism>
<gene>
    <name evidence="2" type="ORF">L2K70_12650</name>
</gene>
<protein>
    <submittedName>
        <fullName evidence="2">Uncharacterized protein</fullName>
    </submittedName>
</protein>
<evidence type="ECO:0000313" key="3">
    <source>
        <dbReference type="Proteomes" id="UP001201161"/>
    </source>
</evidence>
<dbReference type="RefSeq" id="WP_236402695.1">
    <property type="nucleotide sequence ID" value="NZ_JAKJHZ010000007.1"/>
</dbReference>
<reference evidence="2 3" key="1">
    <citation type="submission" date="2022-01" db="EMBL/GenBank/DDBJ databases">
        <title>Nocardioides sp. nov., an actinomycete isolated from mining soil.</title>
        <authorList>
            <person name="Liu L."/>
        </authorList>
    </citation>
    <scope>NUCLEOTIDE SEQUENCE [LARGE SCALE GENOMIC DNA]</scope>
    <source>
        <strain evidence="2 3">KLBMP 9356</strain>
    </source>
</reference>
<comment type="caution">
    <text evidence="2">The sequence shown here is derived from an EMBL/GenBank/DDBJ whole genome shotgun (WGS) entry which is preliminary data.</text>
</comment>
<sequence>MRARDALSTKPAGASEHGVLSGLRQGSARVGVRVRLLGEVGRGTYLPRRSCFT</sequence>